<feature type="active site" description="Proton acceptor" evidence="8">
    <location>
        <position position="73"/>
    </location>
</feature>
<keyword evidence="4 8" id="KW-0521">NADP</keyword>
<evidence type="ECO:0000259" key="10">
    <source>
        <dbReference type="Pfam" id="PF08501"/>
    </source>
</evidence>
<feature type="binding site" evidence="8">
    <location>
        <position position="69"/>
    </location>
    <ligand>
        <name>shikimate</name>
        <dbReference type="ChEBI" id="CHEBI:36208"/>
    </ligand>
</feature>
<dbReference type="InterPro" id="IPR022893">
    <property type="entry name" value="Shikimate_DH_fam"/>
</dbReference>
<feature type="binding site" evidence="8">
    <location>
        <begin position="22"/>
        <end position="24"/>
    </location>
    <ligand>
        <name>shikimate</name>
        <dbReference type="ChEBI" id="CHEBI:36208"/>
    </ligand>
</feature>
<dbReference type="RefSeq" id="WP_190291212.1">
    <property type="nucleotide sequence ID" value="NZ_JABFCZ010000009.1"/>
</dbReference>
<evidence type="ECO:0000259" key="9">
    <source>
        <dbReference type="Pfam" id="PF01488"/>
    </source>
</evidence>
<dbReference type="InterPro" id="IPR036291">
    <property type="entry name" value="NAD(P)-bd_dom_sf"/>
</dbReference>
<dbReference type="SUPFAM" id="SSF53223">
    <property type="entry name" value="Aminoacid dehydrogenase-like, N-terminal domain"/>
    <property type="match status" value="1"/>
</dbReference>
<keyword evidence="5 8" id="KW-0560">Oxidoreductase</keyword>
<comment type="subunit">
    <text evidence="8">Homodimer.</text>
</comment>
<feature type="binding site" evidence="8">
    <location>
        <position position="94"/>
    </location>
    <ligand>
        <name>shikimate</name>
        <dbReference type="ChEBI" id="CHEBI:36208"/>
    </ligand>
</feature>
<dbReference type="GO" id="GO:0009073">
    <property type="term" value="P:aromatic amino acid family biosynthetic process"/>
    <property type="evidence" value="ECO:0007669"/>
    <property type="project" value="UniProtKB-KW"/>
</dbReference>
<evidence type="ECO:0000256" key="3">
    <source>
        <dbReference type="ARBA" id="ARBA00022605"/>
    </source>
</evidence>
<dbReference type="Pfam" id="PF18317">
    <property type="entry name" value="SDH_C"/>
    <property type="match status" value="1"/>
</dbReference>
<feature type="binding site" evidence="8">
    <location>
        <begin position="136"/>
        <end position="140"/>
    </location>
    <ligand>
        <name>NADP(+)</name>
        <dbReference type="ChEBI" id="CHEBI:58349"/>
    </ligand>
</feature>
<dbReference type="AlphaFoldDB" id="A0A926S4M2"/>
<dbReference type="Pfam" id="PF01488">
    <property type="entry name" value="Shikimate_DH"/>
    <property type="match status" value="1"/>
</dbReference>
<dbReference type="GO" id="GO:0009423">
    <property type="term" value="P:chorismate biosynthetic process"/>
    <property type="evidence" value="ECO:0007669"/>
    <property type="project" value="UniProtKB-UniRule"/>
</dbReference>
<reference evidence="12" key="1">
    <citation type="submission" date="2020-05" db="EMBL/GenBank/DDBJ databases">
        <title>Identification of trans-AT polyketide cluster in two marine bacteria, producers of a novel glutaramide-containing polyketide sesbanimide D and analogs.</title>
        <authorList>
            <person name="Kacar D."/>
            <person name="Rodriguez P."/>
            <person name="Canedo L."/>
            <person name="Gonzalez E."/>
            <person name="Galan B."/>
            <person name="De La Calle F."/>
            <person name="Garcia J.L."/>
        </authorList>
    </citation>
    <scope>NUCLEOTIDE SEQUENCE</scope>
    <source>
        <strain evidence="12">PHM038</strain>
    </source>
</reference>
<dbReference type="NCBIfam" id="NF001312">
    <property type="entry name" value="PRK00258.1-4"/>
    <property type="match status" value="1"/>
</dbReference>
<dbReference type="Pfam" id="PF08501">
    <property type="entry name" value="Shikimate_dh_N"/>
    <property type="match status" value="1"/>
</dbReference>
<feature type="binding site" evidence="8">
    <location>
        <position position="248"/>
    </location>
    <ligand>
        <name>NADP(+)</name>
        <dbReference type="ChEBI" id="CHEBI:58349"/>
    </ligand>
</feature>
<evidence type="ECO:0000256" key="6">
    <source>
        <dbReference type="ARBA" id="ARBA00023141"/>
    </source>
</evidence>
<sequence>MTAKIRAGKIRAAVTGWPVAHSRSPLVHGHWLKRYGIDGSYEKIAVAPEDAEAFYGNLATSGLKGCNVTIPHKETAAAACDVLDEAAQKMGAANTLWLDETGRLCGANTDGAGFLGNLDQMAPGWDDRHGCAIVLGAGGAARAIVWALCSRKFTEVHIFNRTFEKARQIADQFGSIVHAHSWDKLGTYIGKADLLVNTTSLGMTGKAPLELDLADLPKEALVTDIVYVPLMTGLLKQAAARGNRTVDGVGMLLHQAVPGFEKWFGVRPEVDDDLRRLVLDDLEQSS</sequence>
<feature type="binding site" evidence="8">
    <location>
        <position position="227"/>
    </location>
    <ligand>
        <name>shikimate</name>
        <dbReference type="ChEBI" id="CHEBI:36208"/>
    </ligand>
</feature>
<dbReference type="PANTHER" id="PTHR21089">
    <property type="entry name" value="SHIKIMATE DEHYDROGENASE"/>
    <property type="match status" value="1"/>
</dbReference>
<feature type="domain" description="Quinate/shikimate 5-dehydrogenase/glutamyl-tRNA reductase" evidence="9">
    <location>
        <begin position="132"/>
        <end position="200"/>
    </location>
</feature>
<dbReference type="EC" id="1.1.1.25" evidence="2 8"/>
<gene>
    <name evidence="8" type="primary">aroE</name>
    <name evidence="12" type="ORF">HK439_09760</name>
</gene>
<comment type="catalytic activity">
    <reaction evidence="7 8">
        <text>shikimate + NADP(+) = 3-dehydroshikimate + NADPH + H(+)</text>
        <dbReference type="Rhea" id="RHEA:17737"/>
        <dbReference type="ChEBI" id="CHEBI:15378"/>
        <dbReference type="ChEBI" id="CHEBI:16630"/>
        <dbReference type="ChEBI" id="CHEBI:36208"/>
        <dbReference type="ChEBI" id="CHEBI:57783"/>
        <dbReference type="ChEBI" id="CHEBI:58349"/>
        <dbReference type="EC" id="1.1.1.25"/>
    </reaction>
</comment>
<keyword evidence="6 8" id="KW-0057">Aromatic amino acid biosynthesis</keyword>
<evidence type="ECO:0000313" key="13">
    <source>
        <dbReference type="Proteomes" id="UP000598467"/>
    </source>
</evidence>
<name>A0A926S4M2_9HYPH</name>
<dbReference type="NCBIfam" id="TIGR00507">
    <property type="entry name" value="aroE"/>
    <property type="match status" value="1"/>
</dbReference>
<evidence type="ECO:0000256" key="7">
    <source>
        <dbReference type="ARBA" id="ARBA00049442"/>
    </source>
</evidence>
<dbReference type="InterPro" id="IPR011342">
    <property type="entry name" value="Shikimate_DH"/>
</dbReference>
<dbReference type="GO" id="GO:0005829">
    <property type="term" value="C:cytosol"/>
    <property type="evidence" value="ECO:0007669"/>
    <property type="project" value="TreeGrafter"/>
</dbReference>
<dbReference type="Proteomes" id="UP000598467">
    <property type="component" value="Unassembled WGS sequence"/>
</dbReference>
<dbReference type="InterPro" id="IPR013708">
    <property type="entry name" value="Shikimate_DH-bd_N"/>
</dbReference>
<evidence type="ECO:0000313" key="12">
    <source>
        <dbReference type="EMBL" id="MBD1546548.1"/>
    </source>
</evidence>
<dbReference type="GO" id="GO:0008652">
    <property type="term" value="P:amino acid biosynthetic process"/>
    <property type="evidence" value="ECO:0007669"/>
    <property type="project" value="UniProtKB-KW"/>
</dbReference>
<feature type="domain" description="SDH C-terminal" evidence="11">
    <location>
        <begin position="248"/>
        <end position="271"/>
    </location>
</feature>
<dbReference type="InterPro" id="IPR006151">
    <property type="entry name" value="Shikm_DH/Glu-tRNA_Rdtase"/>
</dbReference>
<evidence type="ECO:0000256" key="1">
    <source>
        <dbReference type="ARBA" id="ARBA00004871"/>
    </source>
</evidence>
<feature type="binding site" evidence="8">
    <location>
        <position position="110"/>
    </location>
    <ligand>
        <name>shikimate</name>
        <dbReference type="ChEBI" id="CHEBI:36208"/>
    </ligand>
</feature>
<dbReference type="InterPro" id="IPR041121">
    <property type="entry name" value="SDH_C"/>
</dbReference>
<dbReference type="GO" id="GO:0004764">
    <property type="term" value="F:shikimate 3-dehydrogenase (NADP+) activity"/>
    <property type="evidence" value="ECO:0007669"/>
    <property type="project" value="UniProtKB-UniRule"/>
</dbReference>
<accession>A0A926S4M2</accession>
<dbReference type="HAMAP" id="MF_00222">
    <property type="entry name" value="Shikimate_DH_AroE"/>
    <property type="match status" value="1"/>
</dbReference>
<protein>
    <recommendedName>
        <fullName evidence="2 8">Shikimate dehydrogenase (NADP(+))</fullName>
        <shortName evidence="8">SDH</shortName>
        <ecNumber evidence="2 8">1.1.1.25</ecNumber>
    </recommendedName>
</protein>
<evidence type="ECO:0000256" key="5">
    <source>
        <dbReference type="ARBA" id="ARBA00023002"/>
    </source>
</evidence>
<dbReference type="GO" id="GO:0019632">
    <property type="term" value="P:shikimate metabolic process"/>
    <property type="evidence" value="ECO:0007669"/>
    <property type="project" value="InterPro"/>
</dbReference>
<dbReference type="Gene3D" id="3.40.50.10860">
    <property type="entry name" value="Leucine Dehydrogenase, chain A, domain 1"/>
    <property type="match status" value="1"/>
</dbReference>
<evidence type="ECO:0000256" key="8">
    <source>
        <dbReference type="HAMAP-Rule" id="MF_00222"/>
    </source>
</evidence>
<evidence type="ECO:0000259" key="11">
    <source>
        <dbReference type="Pfam" id="PF18317"/>
    </source>
</evidence>
<evidence type="ECO:0000256" key="4">
    <source>
        <dbReference type="ARBA" id="ARBA00022857"/>
    </source>
</evidence>
<comment type="function">
    <text evidence="8">Involved in the biosynthesis of the chorismate, which leads to the biosynthesis of aromatic amino acids. Catalyzes the reversible NADPH linked reduction of 3-dehydroshikimate (DHSA) to yield shikimate (SA).</text>
</comment>
<feature type="binding site" evidence="8">
    <location>
        <begin position="160"/>
        <end position="165"/>
    </location>
    <ligand>
        <name>NADP(+)</name>
        <dbReference type="ChEBI" id="CHEBI:58349"/>
    </ligand>
</feature>
<dbReference type="InterPro" id="IPR046346">
    <property type="entry name" value="Aminoacid_DH-like_N_sf"/>
</dbReference>
<dbReference type="PANTHER" id="PTHR21089:SF1">
    <property type="entry name" value="BIFUNCTIONAL 3-DEHYDROQUINATE DEHYDRATASE_SHIKIMATE DEHYDROGENASE, CHLOROPLASTIC"/>
    <property type="match status" value="1"/>
</dbReference>
<feature type="binding site" evidence="8">
    <location>
        <position position="85"/>
    </location>
    <ligand>
        <name>NADP(+)</name>
        <dbReference type="ChEBI" id="CHEBI:58349"/>
    </ligand>
</feature>
<comment type="pathway">
    <text evidence="1 8">Metabolic intermediate biosynthesis; chorismate biosynthesis; chorismate from D-erythrose 4-phosphate and phosphoenolpyruvate: step 4/7.</text>
</comment>
<feature type="binding site" evidence="8">
    <location>
        <position position="255"/>
    </location>
    <ligand>
        <name>shikimate</name>
        <dbReference type="ChEBI" id="CHEBI:36208"/>
    </ligand>
</feature>
<feature type="domain" description="Shikimate dehydrogenase substrate binding N-terminal" evidence="10">
    <location>
        <begin position="14"/>
        <end position="96"/>
    </location>
</feature>
<feature type="binding site" evidence="8">
    <location>
        <position position="225"/>
    </location>
    <ligand>
        <name>NADP(+)</name>
        <dbReference type="ChEBI" id="CHEBI:58349"/>
    </ligand>
</feature>
<organism evidence="12 13">
    <name type="scientific">Roseibium aggregatum</name>
    <dbReference type="NCBI Taxonomy" id="187304"/>
    <lineage>
        <taxon>Bacteria</taxon>
        <taxon>Pseudomonadati</taxon>
        <taxon>Pseudomonadota</taxon>
        <taxon>Alphaproteobacteria</taxon>
        <taxon>Hyphomicrobiales</taxon>
        <taxon>Stappiaceae</taxon>
        <taxon>Roseibium</taxon>
    </lineage>
</organism>
<dbReference type="EMBL" id="JABFCZ010000009">
    <property type="protein sequence ID" value="MBD1546548.1"/>
    <property type="molecule type" value="Genomic_DNA"/>
</dbReference>
<proteinExistence type="inferred from homology"/>
<dbReference type="Gene3D" id="3.40.50.720">
    <property type="entry name" value="NAD(P)-binding Rossmann-like Domain"/>
    <property type="match status" value="1"/>
</dbReference>
<comment type="caution">
    <text evidence="12">The sequence shown here is derived from an EMBL/GenBank/DDBJ whole genome shotgun (WGS) entry which is preliminary data.</text>
</comment>
<dbReference type="SUPFAM" id="SSF51735">
    <property type="entry name" value="NAD(P)-binding Rossmann-fold domains"/>
    <property type="match status" value="1"/>
</dbReference>
<dbReference type="CDD" id="cd01065">
    <property type="entry name" value="NAD_bind_Shikimate_DH"/>
    <property type="match status" value="1"/>
</dbReference>
<evidence type="ECO:0000256" key="2">
    <source>
        <dbReference type="ARBA" id="ARBA00012962"/>
    </source>
</evidence>
<keyword evidence="3 8" id="KW-0028">Amino-acid biosynthesis</keyword>
<dbReference type="GO" id="GO:0050661">
    <property type="term" value="F:NADP binding"/>
    <property type="evidence" value="ECO:0007669"/>
    <property type="project" value="InterPro"/>
</dbReference>
<comment type="similarity">
    <text evidence="8">Belongs to the shikimate dehydrogenase family.</text>
</comment>